<comment type="caution">
    <text evidence="2">The sequence shown here is derived from an EMBL/GenBank/DDBJ whole genome shotgun (WGS) entry which is preliminary data.</text>
</comment>
<sequence>INDRCQCLLKNVCSHKYVEENMQIKRRRKELLAFTTSSNKSVPFVLPCILLTPIISTVILISFARGGGRKRAYAGHIKSLLTFTLCYRVMDFR</sequence>
<reference evidence="2" key="2">
    <citation type="submission" date="2023-05" db="EMBL/GenBank/DDBJ databases">
        <authorList>
            <person name="Fouks B."/>
        </authorList>
    </citation>
    <scope>NUCLEOTIDE SEQUENCE</scope>
    <source>
        <strain evidence="2">Stay&amp;Tobe</strain>
        <tissue evidence="2">Testes</tissue>
    </source>
</reference>
<evidence type="ECO:0000313" key="3">
    <source>
        <dbReference type="Proteomes" id="UP001233999"/>
    </source>
</evidence>
<reference evidence="2" key="1">
    <citation type="journal article" date="2023" name="IScience">
        <title>Live-bearing cockroach genome reveals convergent evolutionary mechanisms linked to viviparity in insects and beyond.</title>
        <authorList>
            <person name="Fouks B."/>
            <person name="Harrison M.C."/>
            <person name="Mikhailova A.A."/>
            <person name="Marchal E."/>
            <person name="English S."/>
            <person name="Carruthers M."/>
            <person name="Jennings E.C."/>
            <person name="Chiamaka E.L."/>
            <person name="Frigard R.A."/>
            <person name="Pippel M."/>
            <person name="Attardo G.M."/>
            <person name="Benoit J.B."/>
            <person name="Bornberg-Bauer E."/>
            <person name="Tobe S.S."/>
        </authorList>
    </citation>
    <scope>NUCLEOTIDE SEQUENCE</scope>
    <source>
        <strain evidence="2">Stay&amp;Tobe</strain>
    </source>
</reference>
<evidence type="ECO:0000256" key="1">
    <source>
        <dbReference type="SAM" id="Phobius"/>
    </source>
</evidence>
<dbReference type="Proteomes" id="UP001233999">
    <property type="component" value="Unassembled WGS sequence"/>
</dbReference>
<gene>
    <name evidence="2" type="ORF">L9F63_024978</name>
</gene>
<keyword evidence="1" id="KW-1133">Transmembrane helix</keyword>
<name>A0AAD7ZD46_DIPPU</name>
<dbReference type="AlphaFoldDB" id="A0AAD7ZD46"/>
<feature type="non-terminal residue" evidence="2">
    <location>
        <position position="1"/>
    </location>
</feature>
<organism evidence="2 3">
    <name type="scientific">Diploptera punctata</name>
    <name type="common">Pacific beetle cockroach</name>
    <dbReference type="NCBI Taxonomy" id="6984"/>
    <lineage>
        <taxon>Eukaryota</taxon>
        <taxon>Metazoa</taxon>
        <taxon>Ecdysozoa</taxon>
        <taxon>Arthropoda</taxon>
        <taxon>Hexapoda</taxon>
        <taxon>Insecta</taxon>
        <taxon>Pterygota</taxon>
        <taxon>Neoptera</taxon>
        <taxon>Polyneoptera</taxon>
        <taxon>Dictyoptera</taxon>
        <taxon>Blattodea</taxon>
        <taxon>Blaberoidea</taxon>
        <taxon>Blaberidae</taxon>
        <taxon>Diplopterinae</taxon>
        <taxon>Diploptera</taxon>
    </lineage>
</organism>
<keyword evidence="1" id="KW-0812">Transmembrane</keyword>
<dbReference type="EMBL" id="JASPKZ010008932">
    <property type="protein sequence ID" value="KAJ9578160.1"/>
    <property type="molecule type" value="Genomic_DNA"/>
</dbReference>
<feature type="non-terminal residue" evidence="2">
    <location>
        <position position="93"/>
    </location>
</feature>
<protein>
    <submittedName>
        <fullName evidence="2">Uncharacterized protein</fullName>
    </submittedName>
</protein>
<feature type="transmembrane region" description="Helical" evidence="1">
    <location>
        <begin position="44"/>
        <end position="64"/>
    </location>
</feature>
<accession>A0AAD7ZD46</accession>
<keyword evidence="1" id="KW-0472">Membrane</keyword>
<proteinExistence type="predicted"/>
<evidence type="ECO:0000313" key="2">
    <source>
        <dbReference type="EMBL" id="KAJ9578160.1"/>
    </source>
</evidence>
<keyword evidence="3" id="KW-1185">Reference proteome</keyword>